<reference evidence="1 2" key="1">
    <citation type="submission" date="2016-11" db="EMBL/GenBank/DDBJ databases">
        <authorList>
            <person name="Jaros S."/>
            <person name="Januszkiewicz K."/>
            <person name="Wedrychowicz H."/>
        </authorList>
    </citation>
    <scope>NUCLEOTIDE SEQUENCE [LARGE SCALE GENOMIC DNA]</scope>
    <source>
        <strain evidence="1 2">DSM 21637</strain>
    </source>
</reference>
<gene>
    <name evidence="1" type="ORF">SAMN02745752_02441</name>
</gene>
<organism evidence="1 2">
    <name type="scientific">Marinospirillum alkaliphilum DSM 21637</name>
    <dbReference type="NCBI Taxonomy" id="1122209"/>
    <lineage>
        <taxon>Bacteria</taxon>
        <taxon>Pseudomonadati</taxon>
        <taxon>Pseudomonadota</taxon>
        <taxon>Gammaproteobacteria</taxon>
        <taxon>Oceanospirillales</taxon>
        <taxon>Oceanospirillaceae</taxon>
        <taxon>Marinospirillum</taxon>
    </lineage>
</organism>
<dbReference type="EMBL" id="FPJW01000009">
    <property type="protein sequence ID" value="SFX66417.1"/>
    <property type="molecule type" value="Genomic_DNA"/>
</dbReference>
<accession>A0A1K1YWT9</accession>
<dbReference type="Proteomes" id="UP000182350">
    <property type="component" value="Unassembled WGS sequence"/>
</dbReference>
<evidence type="ECO:0000313" key="1">
    <source>
        <dbReference type="EMBL" id="SFX66417.1"/>
    </source>
</evidence>
<sequence length="60" mass="6955">MNYLTAQVFMFIIGITLILARRTILNSIAQLEFSFSLEQQSRIENDSWKYKKNKGKPSGD</sequence>
<protein>
    <submittedName>
        <fullName evidence="1">Uncharacterized protein</fullName>
    </submittedName>
</protein>
<dbReference type="STRING" id="1122209.SAMN02745752_02441"/>
<name>A0A1K1YWT9_9GAMM</name>
<keyword evidence="2" id="KW-1185">Reference proteome</keyword>
<proteinExistence type="predicted"/>
<dbReference type="AlphaFoldDB" id="A0A1K1YWT9"/>
<evidence type="ECO:0000313" key="2">
    <source>
        <dbReference type="Proteomes" id="UP000182350"/>
    </source>
</evidence>